<dbReference type="EMBL" id="UFQS01000829">
    <property type="protein sequence ID" value="SSX07104.1"/>
    <property type="molecule type" value="Genomic_DNA"/>
</dbReference>
<accession>A0A336KQL0</accession>
<evidence type="ECO:0000256" key="4">
    <source>
        <dbReference type="ARBA" id="ARBA00022729"/>
    </source>
</evidence>
<dbReference type="SUPFAM" id="SSF47565">
    <property type="entry name" value="Insect pheromone/odorant-binding proteins"/>
    <property type="match status" value="3"/>
</dbReference>
<dbReference type="VEuPathDB" id="VectorBase:CSON014540"/>
<comment type="similarity">
    <text evidence="2">Belongs to the PBP/GOBP family.</text>
</comment>
<feature type="signal peptide" evidence="5">
    <location>
        <begin position="1"/>
        <end position="18"/>
    </location>
</feature>
<dbReference type="CDD" id="cd23992">
    <property type="entry name" value="PBP_GOBP"/>
    <property type="match status" value="3"/>
</dbReference>
<dbReference type="SMART" id="SM00708">
    <property type="entry name" value="PhBP"/>
    <property type="match status" value="3"/>
</dbReference>
<evidence type="ECO:0000256" key="1">
    <source>
        <dbReference type="ARBA" id="ARBA00004613"/>
    </source>
</evidence>
<reference evidence="6" key="1">
    <citation type="submission" date="2018-04" db="EMBL/GenBank/DDBJ databases">
        <authorList>
            <person name="Go L.Y."/>
            <person name="Mitchell J.A."/>
        </authorList>
    </citation>
    <scope>NUCLEOTIDE SEQUENCE</scope>
    <source>
        <tissue evidence="6">Whole organism</tissue>
    </source>
</reference>
<dbReference type="GO" id="GO:0007608">
    <property type="term" value="P:sensory perception of smell"/>
    <property type="evidence" value="ECO:0007669"/>
    <property type="project" value="TreeGrafter"/>
</dbReference>
<evidence type="ECO:0000313" key="7">
    <source>
        <dbReference type="EMBL" id="SSX27447.1"/>
    </source>
</evidence>
<dbReference type="GO" id="GO:0005549">
    <property type="term" value="F:odorant binding"/>
    <property type="evidence" value="ECO:0007669"/>
    <property type="project" value="InterPro"/>
</dbReference>
<dbReference type="PANTHER" id="PTHR11857:SF43">
    <property type="entry name" value="GEO07291P1-RELATED"/>
    <property type="match status" value="1"/>
</dbReference>
<protein>
    <submittedName>
        <fullName evidence="6">CSON014540 protein</fullName>
    </submittedName>
</protein>
<dbReference type="AlphaFoldDB" id="A0A336KQL0"/>
<feature type="chain" id="PRO_5036062074" evidence="5">
    <location>
        <begin position="19"/>
        <end position="373"/>
    </location>
</feature>
<dbReference type="EMBL" id="UFQT01000829">
    <property type="protein sequence ID" value="SSX27447.1"/>
    <property type="molecule type" value="Genomic_DNA"/>
</dbReference>
<reference evidence="7" key="2">
    <citation type="submission" date="2018-07" db="EMBL/GenBank/DDBJ databases">
        <authorList>
            <person name="Quirk P.G."/>
            <person name="Krulwich T.A."/>
        </authorList>
    </citation>
    <scope>NUCLEOTIDE SEQUENCE</scope>
</reference>
<evidence type="ECO:0000313" key="6">
    <source>
        <dbReference type="EMBL" id="SSX07104.1"/>
    </source>
</evidence>
<dbReference type="Pfam" id="PF01395">
    <property type="entry name" value="PBP_GOBP"/>
    <property type="match status" value="3"/>
</dbReference>
<organism evidence="6">
    <name type="scientific">Culicoides sonorensis</name>
    <name type="common">Biting midge</name>
    <dbReference type="NCBI Taxonomy" id="179676"/>
    <lineage>
        <taxon>Eukaryota</taxon>
        <taxon>Metazoa</taxon>
        <taxon>Ecdysozoa</taxon>
        <taxon>Arthropoda</taxon>
        <taxon>Hexapoda</taxon>
        <taxon>Insecta</taxon>
        <taxon>Pterygota</taxon>
        <taxon>Neoptera</taxon>
        <taxon>Endopterygota</taxon>
        <taxon>Diptera</taxon>
        <taxon>Nematocera</taxon>
        <taxon>Chironomoidea</taxon>
        <taxon>Ceratopogonidae</taxon>
        <taxon>Ceratopogoninae</taxon>
        <taxon>Culicoides</taxon>
        <taxon>Monoculicoides</taxon>
    </lineage>
</organism>
<dbReference type="OMA" id="LTHANKY"/>
<sequence>MKLIYFALSVVLVAVVSAFPSEKTDNPILSLLPKIREECKTESGVSDEILTKLDNFEVIEDHAGKCFKKCLCQKAGACSEDSKVFEVPLLKALPHLPEAKVNEFVPICNKIVENEPCDQHYARYRCLLEHIPEMKVKLDATPVTEAPKERFEGFNKFKSECIEETGVSTEIVEKVVKHELITDHNGKCFKKCMCTKLGFCTKDYQLDIEAITSKRTDVPLEKLKAASPECNAIKTGTDECETMYDRYTCFLKHVPEIGRDHTSPVPKEKTEITQFRADCKNETGATDEIIDKILKHQVIEEHSGKCFEKCLCRKIGLCNDNLEYDVEAIKVNVPELPYDKLKEAAPECNVIKEGSDDCEMIYNRYKCFVSHLK</sequence>
<comment type="subcellular location">
    <subcellularLocation>
        <location evidence="1">Secreted</location>
    </subcellularLocation>
</comment>
<evidence type="ECO:0000256" key="2">
    <source>
        <dbReference type="ARBA" id="ARBA00008098"/>
    </source>
</evidence>
<dbReference type="Gene3D" id="1.10.238.20">
    <property type="entry name" value="Pheromone/general odorant binding protein domain"/>
    <property type="match status" value="3"/>
</dbReference>
<evidence type="ECO:0000256" key="3">
    <source>
        <dbReference type="ARBA" id="ARBA00022525"/>
    </source>
</evidence>
<name>A0A336KQL0_CULSO</name>
<keyword evidence="4 5" id="KW-0732">Signal</keyword>
<dbReference type="PANTHER" id="PTHR11857">
    <property type="entry name" value="ODORANT BINDING PROTEIN-RELATED"/>
    <property type="match status" value="1"/>
</dbReference>
<evidence type="ECO:0000256" key="5">
    <source>
        <dbReference type="SAM" id="SignalP"/>
    </source>
</evidence>
<gene>
    <name evidence="6" type="primary">CSON014540</name>
</gene>
<dbReference type="GO" id="GO:0005615">
    <property type="term" value="C:extracellular space"/>
    <property type="evidence" value="ECO:0007669"/>
    <property type="project" value="TreeGrafter"/>
</dbReference>
<dbReference type="InterPro" id="IPR036728">
    <property type="entry name" value="PBP_GOBP_sf"/>
</dbReference>
<proteinExistence type="inferred from homology"/>
<dbReference type="InterPro" id="IPR006170">
    <property type="entry name" value="PBP/GOBP"/>
</dbReference>
<keyword evidence="3" id="KW-0964">Secreted</keyword>